<dbReference type="HAMAP" id="MF_02065">
    <property type="entry name" value="MltG"/>
    <property type="match status" value="1"/>
</dbReference>
<evidence type="ECO:0000256" key="5">
    <source>
        <dbReference type="ARBA" id="ARBA00023239"/>
    </source>
</evidence>
<reference evidence="9 10" key="1">
    <citation type="submission" date="2016-07" db="EMBL/GenBank/DDBJ databases">
        <title>Draft genome sequence of Methyloligella halotolerans C2T (VKM B-2706T=CCUG 61687T=DSM 25045T), a halotolerant polyhydroxybutyrate accumulating methylotroph.</title>
        <authorList>
            <person name="Vasilenko O.V."/>
            <person name="Doronina N.V."/>
            <person name="Poroshina M.N."/>
            <person name="Tarlachkov S.V."/>
            <person name="Trotsenko Y.A."/>
        </authorList>
    </citation>
    <scope>NUCLEOTIDE SEQUENCE [LARGE SCALE GENOMIC DNA]</scope>
    <source>
        <strain evidence="9 10">VKM B-2706</strain>
    </source>
</reference>
<comment type="function">
    <text evidence="7">Functions as a peptidoglycan terminase that cleaves nascent peptidoglycan strands endolytically to terminate their elongation.</text>
</comment>
<dbReference type="Pfam" id="PF02618">
    <property type="entry name" value="YceG"/>
    <property type="match status" value="1"/>
</dbReference>
<protein>
    <recommendedName>
        <fullName evidence="7">Endolytic murein transglycosylase</fullName>
        <ecNumber evidence="7">4.2.2.29</ecNumber>
    </recommendedName>
    <alternativeName>
        <fullName evidence="7">Peptidoglycan lytic transglycosylase</fullName>
    </alternativeName>
    <alternativeName>
        <fullName evidence="7">Peptidoglycan polymerization terminase</fullName>
    </alternativeName>
</protein>
<name>A0A1E2S1P2_9HYPH</name>
<evidence type="ECO:0000256" key="1">
    <source>
        <dbReference type="ARBA" id="ARBA00022475"/>
    </source>
</evidence>
<evidence type="ECO:0000256" key="6">
    <source>
        <dbReference type="ARBA" id="ARBA00023316"/>
    </source>
</evidence>
<evidence type="ECO:0000313" key="10">
    <source>
        <dbReference type="Proteomes" id="UP000095087"/>
    </source>
</evidence>
<accession>A0A1E2S1P2</accession>
<comment type="catalytic activity">
    <reaction evidence="7">
        <text>a peptidoglycan chain = a peptidoglycan chain with N-acetyl-1,6-anhydromuramyl-[peptide] at the reducing end + a peptidoglycan chain with N-acetylglucosamine at the non-reducing end.</text>
        <dbReference type="EC" id="4.2.2.29"/>
    </reaction>
</comment>
<keyword evidence="2 7" id="KW-0812">Transmembrane</keyword>
<dbReference type="PANTHER" id="PTHR30518">
    <property type="entry name" value="ENDOLYTIC MUREIN TRANSGLYCOSYLASE"/>
    <property type="match status" value="1"/>
</dbReference>
<evidence type="ECO:0000256" key="8">
    <source>
        <dbReference type="SAM" id="MobiDB-lite"/>
    </source>
</evidence>
<evidence type="ECO:0000256" key="2">
    <source>
        <dbReference type="ARBA" id="ARBA00022692"/>
    </source>
</evidence>
<comment type="caution">
    <text evidence="9">The sequence shown here is derived from an EMBL/GenBank/DDBJ whole genome shotgun (WGS) entry which is preliminary data.</text>
</comment>
<dbReference type="Gene3D" id="3.30.1490.480">
    <property type="entry name" value="Endolytic murein transglycosylase"/>
    <property type="match status" value="1"/>
</dbReference>
<evidence type="ECO:0000256" key="3">
    <source>
        <dbReference type="ARBA" id="ARBA00022989"/>
    </source>
</evidence>
<feature type="region of interest" description="Disordered" evidence="8">
    <location>
        <begin position="329"/>
        <end position="389"/>
    </location>
</feature>
<keyword evidence="6 7" id="KW-0961">Cell wall biogenesis/degradation</keyword>
<dbReference type="Proteomes" id="UP000095087">
    <property type="component" value="Unassembled WGS sequence"/>
</dbReference>
<keyword evidence="1 7" id="KW-1003">Cell membrane</keyword>
<comment type="similarity">
    <text evidence="7">Belongs to the transglycosylase MltG family.</text>
</comment>
<evidence type="ECO:0000256" key="7">
    <source>
        <dbReference type="HAMAP-Rule" id="MF_02065"/>
    </source>
</evidence>
<dbReference type="GO" id="GO:0009252">
    <property type="term" value="P:peptidoglycan biosynthetic process"/>
    <property type="evidence" value="ECO:0007669"/>
    <property type="project" value="UniProtKB-UniRule"/>
</dbReference>
<dbReference type="PANTHER" id="PTHR30518:SF2">
    <property type="entry name" value="ENDOLYTIC MUREIN TRANSGLYCOSYLASE"/>
    <property type="match status" value="1"/>
</dbReference>
<dbReference type="GO" id="GO:0005886">
    <property type="term" value="C:plasma membrane"/>
    <property type="evidence" value="ECO:0007669"/>
    <property type="project" value="UniProtKB-SubCell"/>
</dbReference>
<keyword evidence="3 7" id="KW-1133">Transmembrane helix</keyword>
<sequence>MHPFLRIINRFLTLILVAAGIGVGSLYFLKVQFDKPGPLETAKVVVIPQGRGVSAIGEQLENEGVIADRRIFVTTSLYFNYLKDNSTLKAGEYEFEPGTSMRDVLDKLVEGKSIRHKVTVAEGLTSQQVVRKLLDHPELTGEITEIPPEGSLLPDTYLFRRGESREDILKRMAQAQQVFMAEHWKNRASDLPIDTPQEALILASIVEKETGVDEERPQIAAVFENRLKKGMRLQSDPTIIYGLVGGEGKLGRRILQSELDKKTVYNTYQIDGLPPTPIANPGRSAILATLNPAETDALYFVANGTGGHAFAASLTDHNENVAAWRRIQRQREKEEEEREAQEGAASTDEPGVDGDAEAGLAASAGIPAEGGGDGQPPLPKRNPKLDAAP</sequence>
<dbReference type="CDD" id="cd08010">
    <property type="entry name" value="MltG_like"/>
    <property type="match status" value="1"/>
</dbReference>
<dbReference type="Gene3D" id="3.30.160.60">
    <property type="entry name" value="Classic Zinc Finger"/>
    <property type="match status" value="1"/>
</dbReference>
<gene>
    <name evidence="7" type="primary">mltG</name>
    <name evidence="9" type="ORF">A7A08_00246</name>
</gene>
<keyword evidence="10" id="KW-1185">Reference proteome</keyword>
<dbReference type="NCBIfam" id="TIGR00247">
    <property type="entry name" value="endolytic transglycosylase MltG"/>
    <property type="match status" value="1"/>
</dbReference>
<feature type="site" description="Important for catalytic activity" evidence="7">
    <location>
        <position position="209"/>
    </location>
</feature>
<comment type="subcellular location">
    <subcellularLocation>
        <location evidence="7">Cell inner membrane</location>
        <topology evidence="7">Single-pass membrane protein</topology>
    </subcellularLocation>
</comment>
<dbReference type="AlphaFoldDB" id="A0A1E2S1P2"/>
<dbReference type="STRING" id="1177755.A7A08_00246"/>
<organism evidence="9 10">
    <name type="scientific">Methyloligella halotolerans</name>
    <dbReference type="NCBI Taxonomy" id="1177755"/>
    <lineage>
        <taxon>Bacteria</taxon>
        <taxon>Pseudomonadati</taxon>
        <taxon>Pseudomonadota</taxon>
        <taxon>Alphaproteobacteria</taxon>
        <taxon>Hyphomicrobiales</taxon>
        <taxon>Hyphomicrobiaceae</taxon>
        <taxon>Methyloligella</taxon>
    </lineage>
</organism>
<feature type="transmembrane region" description="Helical" evidence="7">
    <location>
        <begin position="7"/>
        <end position="29"/>
    </location>
</feature>
<dbReference type="EC" id="4.2.2.29" evidence="7"/>
<dbReference type="PATRIC" id="fig|1177755.3.peg.243"/>
<keyword evidence="5 7" id="KW-0456">Lyase</keyword>
<keyword evidence="7" id="KW-0997">Cell inner membrane</keyword>
<dbReference type="InterPro" id="IPR003770">
    <property type="entry name" value="MLTG-like"/>
</dbReference>
<proteinExistence type="inferred from homology"/>
<dbReference type="EMBL" id="MASI01000001">
    <property type="protein sequence ID" value="ODA68423.1"/>
    <property type="molecule type" value="Genomic_DNA"/>
</dbReference>
<dbReference type="GO" id="GO:0008932">
    <property type="term" value="F:lytic endotransglycosylase activity"/>
    <property type="evidence" value="ECO:0007669"/>
    <property type="project" value="UniProtKB-UniRule"/>
</dbReference>
<dbReference type="RefSeq" id="WP_069093729.1">
    <property type="nucleotide sequence ID" value="NZ_MASI01000001.1"/>
</dbReference>
<evidence type="ECO:0000313" key="9">
    <source>
        <dbReference type="EMBL" id="ODA68423.1"/>
    </source>
</evidence>
<keyword evidence="4 7" id="KW-0472">Membrane</keyword>
<evidence type="ECO:0000256" key="4">
    <source>
        <dbReference type="ARBA" id="ARBA00023136"/>
    </source>
</evidence>
<dbReference type="GO" id="GO:0071555">
    <property type="term" value="P:cell wall organization"/>
    <property type="evidence" value="ECO:0007669"/>
    <property type="project" value="UniProtKB-KW"/>
</dbReference>